<reference evidence="3 4" key="1">
    <citation type="submission" date="2016-02" db="EMBL/GenBank/DDBJ databases">
        <title>Genome analysis of coral dinoflagellate symbionts highlights evolutionary adaptations to a symbiotic lifestyle.</title>
        <authorList>
            <person name="Aranda M."/>
            <person name="Li Y."/>
            <person name="Liew Y.J."/>
            <person name="Baumgarten S."/>
            <person name="Simakov O."/>
            <person name="Wilson M."/>
            <person name="Piel J."/>
            <person name="Ashoor H."/>
            <person name="Bougouffa S."/>
            <person name="Bajic V.B."/>
            <person name="Ryu T."/>
            <person name="Ravasi T."/>
            <person name="Bayer T."/>
            <person name="Micklem G."/>
            <person name="Kim H."/>
            <person name="Bhak J."/>
            <person name="Lajeunesse T.C."/>
            <person name="Voolstra C.R."/>
        </authorList>
    </citation>
    <scope>NUCLEOTIDE SEQUENCE [LARGE SCALE GENOMIC DNA]</scope>
    <source>
        <strain evidence="3 4">CCMP2467</strain>
    </source>
</reference>
<gene>
    <name evidence="3" type="ORF">AK812_SmicGene35936</name>
</gene>
<feature type="compositionally biased region" description="Basic and acidic residues" evidence="2">
    <location>
        <begin position="1"/>
        <end position="17"/>
    </location>
</feature>
<evidence type="ECO:0000313" key="4">
    <source>
        <dbReference type="Proteomes" id="UP000186817"/>
    </source>
</evidence>
<feature type="region of interest" description="Disordered" evidence="2">
    <location>
        <begin position="786"/>
        <end position="910"/>
    </location>
</feature>
<feature type="compositionally biased region" description="Basic and acidic residues" evidence="2">
    <location>
        <begin position="635"/>
        <end position="650"/>
    </location>
</feature>
<dbReference type="Proteomes" id="UP000186817">
    <property type="component" value="Unassembled WGS sequence"/>
</dbReference>
<accession>A0A1Q9CK68</accession>
<protein>
    <submittedName>
        <fullName evidence="3">Uncharacterized protein</fullName>
    </submittedName>
</protein>
<dbReference type="EMBL" id="LSRX01001124">
    <property type="protein sequence ID" value="OLP83306.1"/>
    <property type="molecule type" value="Genomic_DNA"/>
</dbReference>
<sequence>MAAEARAHAARGSEPRTFRGSSSSEEVPMGFVQEYWTPNIGCNIRISLATGIPEYDEYVKSISWVNRSGLRHCVGDGSVAYFGSQTRQYPKAIWPQMIKLRPDSVPLYPGHEEVSAYFPFGETAVTDLIEGQLAFLHHVRSYEEAHPGTRFLQRELNWKIEFLNCCLGALPKEHLDEISTEISEVVRLGGNPNSWAVRNSKAMSRALRHAAGIKLGKYLEASIEQLDRSTSLKPFDWEPPKFFAFLMANSKGRFQTWIAPVACSFKRFLDWDFVIGISAIQGHSRMPEQVAEVAQGEKLTLARARELGYIFHAAENHNYESIKSDGLLLRATRKGWQRHRVAIHLTYTFHYRPPHEQDPGGLKHEEKQRAAGVSSSFEEETPSAAADSSEATGGSPSGEVPERRVQQKAMPKKKAKAKASTDAESATGGSLSGEVPVVDEAALRRLIREDELREAAARRSTTSEGTTRYAYEAGDTVHGRVDATRLQQEEELRDIIQKARYNPWHFFHHGLLHRKDQSGNKMYAPYGDAWVKITPFSSLPTDMRKLLGSEYDWASWLCHPLSGYGVHFFLKGFELGKMQGNMLLELSLKGKAYTDGYKSPFDHGQGNDPSTILNDLQHAEHREFAPLYADVGFRIPDDSDPRSRKPKSDDPDYATKLALHNAFCLERDVWTELKAVRKDFSTVVSAVSQAYGPDFFSYVQKYWENLNIRRLYKINTPEGYTLYDSSLKEPWNASLVLAAIEKQFELMGVGSFTSTFGKKAHADLISYENLRAKRPTIEELDVPMEQAGGSADAATADSPSGEMAGAEKAKQEPGSADAASADSPSGEMAGVEEAKQEPDSATPMEVDAPMDTDAPECSSSGEVSGVKEEEPEKTWYPPVVHPDDPNRPEPTSAERAGYPGSSSFGEAPIPEMNFSADAANDRDNLYEQGIWGKTKTRVDPGAFEAESKATAEAEEKNEQAFEKYAGEKEKEGLADTFEFMEFHEVKHLKERLSPLMKLSDQIHGYGKVGLYHDDIRIDKIGAFKVQHMLFRQTAPRHAHMKYNFSEEDLMESVCQMAPIYDRRSTKMDVVFRAGDYRSTLDDKEMARASAAREEALELNQKLIQRLRELNRDRRSASREELMNAMLHYFLAVGVDDDELGDLSLERMPKPMGPAEEGPVPIYNSRSKYTALILNLGSFARNRKRSTPSVFSEIIDHDDSGESVGLLLKSISHAKAHLFMLCEAGELNDSELDFLHRRGWETQRNPNGELLVGCRTNGKGSSMTMLAGSTLVGVAHSHLPLTYMIVDINQGKTLPFGSQGTDMKRDQVPSASLTEPLTRAGMNSIRVCVFHLSSHVASGQVSLPHEALASMFIDCLYYQVDLIGGDPNMALYRYSGTKQGSMDIQGGMYQSVLTYFLDGWKQSPRCMPFCIPRAQHCSANSLLLLKQYEDALGGQAYKDCPKIDWNTFPGLDPMVATVLEWGHSMTDDQWTDFSEDAKEFKLSVSEWLFNSTSANYLLNDRDYDSHTPLLLTVNSTVFTAGRARQMNRNPDTLQEKAERRQGQVQALVVLQPLVHDVLLNPLILLVENHLAREAKAAKEALTAFMNLELALEADAWVCALSSNWCRLIDELRMTVGMKASKPYLSMSRSGGKRQPCTPEKPQCYLRDL</sequence>
<comment type="caution">
    <text evidence="3">The sequence shown here is derived from an EMBL/GenBank/DDBJ whole genome shotgun (WGS) entry which is preliminary data.</text>
</comment>
<name>A0A1Q9CK68_SYMMI</name>
<feature type="region of interest" description="Disordered" evidence="2">
    <location>
        <begin position="1"/>
        <end position="25"/>
    </location>
</feature>
<proteinExistence type="predicted"/>
<evidence type="ECO:0000313" key="3">
    <source>
        <dbReference type="EMBL" id="OLP83306.1"/>
    </source>
</evidence>
<dbReference type="OrthoDB" id="425635at2759"/>
<feature type="compositionally biased region" description="Basic and acidic residues" evidence="2">
    <location>
        <begin position="353"/>
        <end position="369"/>
    </location>
</feature>
<feature type="region of interest" description="Disordered" evidence="2">
    <location>
        <begin position="352"/>
        <end position="432"/>
    </location>
</feature>
<feature type="region of interest" description="Disordered" evidence="2">
    <location>
        <begin position="632"/>
        <end position="651"/>
    </location>
</feature>
<evidence type="ECO:0000256" key="2">
    <source>
        <dbReference type="SAM" id="MobiDB-lite"/>
    </source>
</evidence>
<feature type="compositionally biased region" description="Low complexity" evidence="2">
    <location>
        <begin position="855"/>
        <end position="864"/>
    </location>
</feature>
<feature type="coiled-coil region" evidence="1">
    <location>
        <begin position="1085"/>
        <end position="1119"/>
    </location>
</feature>
<evidence type="ECO:0000256" key="1">
    <source>
        <dbReference type="SAM" id="Coils"/>
    </source>
</evidence>
<organism evidence="3 4">
    <name type="scientific">Symbiodinium microadriaticum</name>
    <name type="common">Dinoflagellate</name>
    <name type="synonym">Zooxanthella microadriatica</name>
    <dbReference type="NCBI Taxonomy" id="2951"/>
    <lineage>
        <taxon>Eukaryota</taxon>
        <taxon>Sar</taxon>
        <taxon>Alveolata</taxon>
        <taxon>Dinophyceae</taxon>
        <taxon>Suessiales</taxon>
        <taxon>Symbiodiniaceae</taxon>
        <taxon>Symbiodinium</taxon>
    </lineage>
</organism>
<feature type="compositionally biased region" description="Low complexity" evidence="2">
    <location>
        <begin position="813"/>
        <end position="826"/>
    </location>
</feature>
<feature type="compositionally biased region" description="Low complexity" evidence="2">
    <location>
        <begin position="787"/>
        <end position="801"/>
    </location>
</feature>
<keyword evidence="1" id="KW-0175">Coiled coil</keyword>
<keyword evidence="4" id="KW-1185">Reference proteome</keyword>